<dbReference type="RefSeq" id="WP_068121828.1">
    <property type="nucleotide sequence ID" value="NZ_JAUSQM010000001.1"/>
</dbReference>
<evidence type="ECO:0000313" key="2">
    <source>
        <dbReference type="EMBL" id="MDP9822590.1"/>
    </source>
</evidence>
<keyword evidence="1" id="KW-0812">Transmembrane</keyword>
<feature type="transmembrane region" description="Helical" evidence="1">
    <location>
        <begin position="12"/>
        <end position="32"/>
    </location>
</feature>
<sequence>MRFGRRRNERGAAAIMLAAVVVLVVAIAAFAVDLGVQRVERRDMQALADVVAMDMARELKGRSIGEIREDEAWTSALRSTVERQLPTENGSWSVDTGEPGASVATSVHYPEIRVKVTFAMQDDAGLVDVSGDDDLPEAVKVQTSSSVDFAFVGGAGGVSRQSYALAQATACFRVGSLAASVDSAQSALLNPILGALLGSTVDLDLVHYQGLANASVTLTELVEIGGLSAGSPERLLHSGSVEIADLIDATITVLDARGLVDAQALKRLGEINVAASTPPIRLGDLIKAAPGDDAALDADVNVLDLISGAAFLSSRGRSAIGLNDFSLALPDSLTGATVSADLDVIQAPQMACGHLGTVARTAQVVVRVNVQIPARTISVPGLATSVTVKPATITLTVDLAGAEARLLDVPCTQGDPTSMQVAVKSAVAGPVSVAGTLGFNVSSNPLGGLLDLLLGWLKLSLLDLLSAPTIVVEGNVGVGASIPMPDAYNRSVSIPLPTGYGVRHGTGSGVLLSTPTIEATSATNVSIHYKRLFGSDRVVEVLNTEPLFDNIVSPVVSGLTSVLGPLVDDVLQPLIVEPLSKLLGLQLGGADIVAVPDARCASPRLIR</sequence>
<evidence type="ECO:0000313" key="3">
    <source>
        <dbReference type="Proteomes" id="UP001240447"/>
    </source>
</evidence>
<evidence type="ECO:0000256" key="1">
    <source>
        <dbReference type="SAM" id="Phobius"/>
    </source>
</evidence>
<keyword evidence="1" id="KW-1133">Transmembrane helix</keyword>
<protein>
    <submittedName>
        <fullName evidence="2">Membrane protein</fullName>
    </submittedName>
</protein>
<accession>A0ABT9NRY9</accession>
<keyword evidence="1" id="KW-0472">Membrane</keyword>
<reference evidence="2 3" key="1">
    <citation type="submission" date="2023-07" db="EMBL/GenBank/DDBJ databases">
        <title>Sequencing the genomes of 1000 actinobacteria strains.</title>
        <authorList>
            <person name="Klenk H.-P."/>
        </authorList>
    </citation>
    <scope>NUCLEOTIDE SEQUENCE [LARGE SCALE GENOMIC DNA]</scope>
    <source>
        <strain evidence="2 3">GD13</strain>
    </source>
</reference>
<name>A0ABT9NRY9_9ACTN</name>
<dbReference type="Proteomes" id="UP001240447">
    <property type="component" value="Unassembled WGS sequence"/>
</dbReference>
<gene>
    <name evidence="2" type="ORF">J2S59_002399</name>
</gene>
<dbReference type="EMBL" id="JAUSQM010000001">
    <property type="protein sequence ID" value="MDP9822590.1"/>
    <property type="molecule type" value="Genomic_DNA"/>
</dbReference>
<organism evidence="2 3">
    <name type="scientific">Nocardioides massiliensis</name>
    <dbReference type="NCBI Taxonomy" id="1325935"/>
    <lineage>
        <taxon>Bacteria</taxon>
        <taxon>Bacillati</taxon>
        <taxon>Actinomycetota</taxon>
        <taxon>Actinomycetes</taxon>
        <taxon>Propionibacteriales</taxon>
        <taxon>Nocardioidaceae</taxon>
        <taxon>Nocardioides</taxon>
    </lineage>
</organism>
<comment type="caution">
    <text evidence="2">The sequence shown here is derived from an EMBL/GenBank/DDBJ whole genome shotgun (WGS) entry which is preliminary data.</text>
</comment>
<keyword evidence="3" id="KW-1185">Reference proteome</keyword>
<proteinExistence type="predicted"/>